<dbReference type="PROSITE" id="PS00455">
    <property type="entry name" value="AMP_BINDING"/>
    <property type="match status" value="1"/>
</dbReference>
<name>A0A1C4ZSQ6_MICVI</name>
<dbReference type="GO" id="GO:0006629">
    <property type="term" value="P:lipid metabolic process"/>
    <property type="evidence" value="ECO:0007669"/>
    <property type="project" value="InterPro"/>
</dbReference>
<evidence type="ECO:0000313" key="9">
    <source>
        <dbReference type="Proteomes" id="UP000198242"/>
    </source>
</evidence>
<keyword evidence="2" id="KW-0436">Ligase</keyword>
<feature type="domain" description="AMP-dependent synthetase/ligase" evidence="6">
    <location>
        <begin position="101"/>
        <end position="470"/>
    </location>
</feature>
<dbReference type="SUPFAM" id="SSF56801">
    <property type="entry name" value="Acetyl-CoA synthetase-like"/>
    <property type="match status" value="1"/>
</dbReference>
<dbReference type="InterPro" id="IPR005914">
    <property type="entry name" value="Acac_CoA_synth"/>
</dbReference>
<dbReference type="PANTHER" id="PTHR42921">
    <property type="entry name" value="ACETOACETYL-COA SYNTHETASE"/>
    <property type="match status" value="1"/>
</dbReference>
<evidence type="ECO:0000313" key="8">
    <source>
        <dbReference type="EMBL" id="SCF36040.1"/>
    </source>
</evidence>
<dbReference type="GO" id="GO:0030729">
    <property type="term" value="F:acetoacetate-CoA ligase activity"/>
    <property type="evidence" value="ECO:0007669"/>
    <property type="project" value="InterPro"/>
</dbReference>
<dbReference type="PANTHER" id="PTHR42921:SF1">
    <property type="entry name" value="ACETOACETYL-COA SYNTHETASE"/>
    <property type="match status" value="1"/>
</dbReference>
<evidence type="ECO:0000259" key="7">
    <source>
        <dbReference type="Pfam" id="PF16177"/>
    </source>
</evidence>
<dbReference type="InterPro" id="IPR032387">
    <property type="entry name" value="ACAS_N"/>
</dbReference>
<organism evidence="8 9">
    <name type="scientific">Micromonospora viridifaciens</name>
    <dbReference type="NCBI Taxonomy" id="1881"/>
    <lineage>
        <taxon>Bacteria</taxon>
        <taxon>Bacillati</taxon>
        <taxon>Actinomycetota</taxon>
        <taxon>Actinomycetes</taxon>
        <taxon>Micromonosporales</taxon>
        <taxon>Micromonosporaceae</taxon>
        <taxon>Micromonospora</taxon>
    </lineage>
</organism>
<feature type="compositionally biased region" description="Pro residues" evidence="5">
    <location>
        <begin position="656"/>
        <end position="668"/>
    </location>
</feature>
<comment type="similarity">
    <text evidence="1">Belongs to the ATP-dependent AMP-binding enzyme family.</text>
</comment>
<dbReference type="NCBIfam" id="TIGR01217">
    <property type="entry name" value="ac_ac_CoA_syn"/>
    <property type="match status" value="1"/>
</dbReference>
<dbReference type="NCBIfam" id="NF002937">
    <property type="entry name" value="PRK03584.1"/>
    <property type="match status" value="1"/>
</dbReference>
<gene>
    <name evidence="8" type="ORF">GA0074695_6066</name>
</gene>
<evidence type="ECO:0000259" key="6">
    <source>
        <dbReference type="Pfam" id="PF00501"/>
    </source>
</evidence>
<dbReference type="Proteomes" id="UP000198242">
    <property type="component" value="Chromosome I"/>
</dbReference>
<feature type="domain" description="Acetyl-coenzyme A synthetase N-terminal" evidence="7">
    <location>
        <begin position="36"/>
        <end position="92"/>
    </location>
</feature>
<dbReference type="InterPro" id="IPR000873">
    <property type="entry name" value="AMP-dep_synth/lig_dom"/>
</dbReference>
<dbReference type="InterPro" id="IPR042099">
    <property type="entry name" value="ANL_N_sf"/>
</dbReference>
<keyword evidence="4" id="KW-0067">ATP-binding</keyword>
<feature type="region of interest" description="Disordered" evidence="5">
    <location>
        <begin position="650"/>
        <end position="695"/>
    </location>
</feature>
<proteinExistence type="inferred from homology"/>
<keyword evidence="3" id="KW-0547">Nucleotide-binding</keyword>
<evidence type="ECO:0000256" key="3">
    <source>
        <dbReference type="ARBA" id="ARBA00022741"/>
    </source>
</evidence>
<accession>A0A1C4ZSQ6</accession>
<dbReference type="CDD" id="cd05943">
    <property type="entry name" value="AACS"/>
    <property type="match status" value="1"/>
</dbReference>
<dbReference type="InterPro" id="IPR045851">
    <property type="entry name" value="AMP-bd_C_sf"/>
</dbReference>
<dbReference type="Pfam" id="PF16177">
    <property type="entry name" value="ACAS_N"/>
    <property type="match status" value="1"/>
</dbReference>
<protein>
    <submittedName>
        <fullName evidence="8">Acetoacetyl-CoA synthetase</fullName>
    </submittedName>
</protein>
<dbReference type="EMBL" id="LT607411">
    <property type="protein sequence ID" value="SCF36040.1"/>
    <property type="molecule type" value="Genomic_DNA"/>
</dbReference>
<dbReference type="GO" id="GO:0005524">
    <property type="term" value="F:ATP binding"/>
    <property type="evidence" value="ECO:0007669"/>
    <property type="project" value="UniProtKB-KW"/>
</dbReference>
<evidence type="ECO:0000256" key="5">
    <source>
        <dbReference type="SAM" id="MobiDB-lite"/>
    </source>
</evidence>
<evidence type="ECO:0000256" key="2">
    <source>
        <dbReference type="ARBA" id="ARBA00022598"/>
    </source>
</evidence>
<dbReference type="Pfam" id="PF00501">
    <property type="entry name" value="AMP-binding"/>
    <property type="match status" value="1"/>
</dbReference>
<dbReference type="InterPro" id="IPR020845">
    <property type="entry name" value="AMP-binding_CS"/>
</dbReference>
<sequence>MGDVLWTPPADVRERSRIGDYLRWLAEHRGLEFADYDALWRWSVTDLDAFWRSIWDYFEVVAHTPPTGTLADRGMPGARWFPGATLNYAENVLRMPGRGDDDPVVIAHGQTRAPETLTAAELRERVRRVAAGLRRLGVGPGDRVAAYAPNIPETFVLLLATASLGAIFSSCAPEFGTRSVTDRWQQIEPKVLVAVDGYRYGDKAVDRRGEVAAIRAALPSLTHTVSIAYLDPAGPPAEGVISWAELAAATDEPLTFTPVPFDHPLYVLYSSGTTGLPKPIVHGHGGILLEHLKMLALHHDLGPADRFFWFTTTGWMMWNFLVSGPAVGAAIVLFDGNPAHPDLGALWRMTEQTGTTYFGTSAPFLLACRKAGLVPKEIADLTALRGVGSTGAPLPVEGFTWVYENVSDTLQLQSLSGGTDVCTGFVGGVPLLPVHAGEITCRALGAKVEARSADGTPVIGELGELVITEPMPSMPVSFWNDSDGSRYREAYFEVYPGVWRHGDWITVNERGGCVITGRSDATLNRGGVRLGTAEFYSVVEGLDEVVDSVVVHLEDDQGGAGELLLFVVLAEGLELDDELRKKICRELRTALSPRHVPDEIHQVRAVPRTLSAKKLEVPVKKILTGTPVDRAAAKGALANPESLTAFTAFAQRRPHTPTPTPTPPAPDPHPPRPRPPRDLAVRVPAPGRSLDLSGQ</sequence>
<evidence type="ECO:0000256" key="4">
    <source>
        <dbReference type="ARBA" id="ARBA00022840"/>
    </source>
</evidence>
<keyword evidence="9" id="KW-1185">Reference proteome</keyword>
<dbReference type="Gene3D" id="3.40.50.12780">
    <property type="entry name" value="N-terminal domain of ligase-like"/>
    <property type="match status" value="1"/>
</dbReference>
<evidence type="ECO:0000256" key="1">
    <source>
        <dbReference type="ARBA" id="ARBA00006432"/>
    </source>
</evidence>
<dbReference type="Gene3D" id="3.30.300.30">
    <property type="match status" value="1"/>
</dbReference>
<dbReference type="AlphaFoldDB" id="A0A1C4ZSQ6"/>
<reference evidence="9" key="1">
    <citation type="submission" date="2016-06" db="EMBL/GenBank/DDBJ databases">
        <authorList>
            <person name="Varghese N."/>
            <person name="Submissions Spin"/>
        </authorList>
    </citation>
    <scope>NUCLEOTIDE SEQUENCE [LARGE SCALE GENOMIC DNA]</scope>
    <source>
        <strain evidence="9">DSM 43909</strain>
    </source>
</reference>